<sequence>MISVTRPVDSPAGATCPFNRLDYARSLRHVGAAQAHPVRPLVLLRRPIGTTGRHDGISPWPYLWLEDGDVDALRSHFDDLVAIPVVAQPGYVPPAGVDHVLLKHHFVYDPALPTPPLSPRAHRRLEACARRACFERVVDREARMAIAGLYAGLAARRGLVGGFFDMGADHFAVLADLTDSVFVRVRAGERVGAMACGVVFGGMLQILHTVPSQDGLTWNASYLLMHGLQAMARAEGLRLFLGGLPDGAAAGLDVFKSRWTNARVPVHLIRIVNDPAAYAALAGTAATRGYFPAYRDPKP</sequence>
<evidence type="ECO:0000313" key="2">
    <source>
        <dbReference type="Proteomes" id="UP000294664"/>
    </source>
</evidence>
<evidence type="ECO:0008006" key="3">
    <source>
        <dbReference type="Google" id="ProtNLM"/>
    </source>
</evidence>
<dbReference type="AlphaFoldDB" id="A0A4R3LTN4"/>
<name>A0A4R3LTN4_9HYPH</name>
<comment type="caution">
    <text evidence="1">The sequence shown here is derived from an EMBL/GenBank/DDBJ whole genome shotgun (WGS) entry which is preliminary data.</text>
</comment>
<gene>
    <name evidence="1" type="ORF">EDC64_10878</name>
</gene>
<keyword evidence="2" id="KW-1185">Reference proteome</keyword>
<evidence type="ECO:0000313" key="1">
    <source>
        <dbReference type="EMBL" id="TCT03912.1"/>
    </source>
</evidence>
<reference evidence="1 2" key="1">
    <citation type="submission" date="2019-03" db="EMBL/GenBank/DDBJ databases">
        <title>Genomic Encyclopedia of Type Strains, Phase IV (KMG-IV): sequencing the most valuable type-strain genomes for metagenomic binning, comparative biology and taxonomic classification.</title>
        <authorList>
            <person name="Goeker M."/>
        </authorList>
    </citation>
    <scope>NUCLEOTIDE SEQUENCE [LARGE SCALE GENOMIC DNA]</scope>
    <source>
        <strain evidence="1 2">DSM 9035</strain>
    </source>
</reference>
<accession>A0A4R3LTN4</accession>
<dbReference type="EMBL" id="SMAI01000008">
    <property type="protein sequence ID" value="TCT03912.1"/>
    <property type="molecule type" value="Genomic_DNA"/>
</dbReference>
<dbReference type="Proteomes" id="UP000294664">
    <property type="component" value="Unassembled WGS sequence"/>
</dbReference>
<protein>
    <recommendedName>
        <fullName evidence="3">Acetyltransferase (GNAT) family protein</fullName>
    </recommendedName>
</protein>
<organism evidence="1 2">
    <name type="scientific">Aquabacter spiritensis</name>
    <dbReference type="NCBI Taxonomy" id="933073"/>
    <lineage>
        <taxon>Bacteria</taxon>
        <taxon>Pseudomonadati</taxon>
        <taxon>Pseudomonadota</taxon>
        <taxon>Alphaproteobacteria</taxon>
        <taxon>Hyphomicrobiales</taxon>
        <taxon>Xanthobacteraceae</taxon>
        <taxon>Aquabacter</taxon>
    </lineage>
</organism>
<dbReference type="SUPFAM" id="SSF55729">
    <property type="entry name" value="Acyl-CoA N-acyltransferases (Nat)"/>
    <property type="match status" value="1"/>
</dbReference>
<proteinExistence type="predicted"/>
<dbReference type="InterPro" id="IPR016181">
    <property type="entry name" value="Acyl_CoA_acyltransferase"/>
</dbReference>